<evidence type="ECO:0000256" key="1">
    <source>
        <dbReference type="ARBA" id="ARBA00004571"/>
    </source>
</evidence>
<keyword evidence="8 10" id="KW-0472">Membrane</keyword>
<keyword evidence="12" id="KW-0732">Signal</keyword>
<evidence type="ECO:0000256" key="5">
    <source>
        <dbReference type="ARBA" id="ARBA00022692"/>
    </source>
</evidence>
<protein>
    <submittedName>
        <fullName evidence="14">TonB-dependent receptor domain-containing protein</fullName>
    </submittedName>
</protein>
<keyword evidence="4" id="KW-0410">Iron transport</keyword>
<evidence type="ECO:0000256" key="12">
    <source>
        <dbReference type="SAM" id="SignalP"/>
    </source>
</evidence>
<comment type="subcellular location">
    <subcellularLocation>
        <location evidence="1 10">Cell outer membrane</location>
        <topology evidence="1 10">Multi-pass membrane protein</topology>
    </subcellularLocation>
</comment>
<dbReference type="EMBL" id="JBHLTM010000036">
    <property type="protein sequence ID" value="MFC0685023.1"/>
    <property type="molecule type" value="Genomic_DNA"/>
</dbReference>
<feature type="chain" id="PRO_5045848353" evidence="12">
    <location>
        <begin position="34"/>
        <end position="893"/>
    </location>
</feature>
<dbReference type="Pfam" id="PF00593">
    <property type="entry name" value="TonB_dep_Rec_b-barrel"/>
    <property type="match status" value="1"/>
</dbReference>
<dbReference type="InterPro" id="IPR039426">
    <property type="entry name" value="TonB-dep_rcpt-like"/>
</dbReference>
<feature type="signal peptide" evidence="12">
    <location>
        <begin position="1"/>
        <end position="33"/>
    </location>
</feature>
<keyword evidence="5 10" id="KW-0812">Transmembrane</keyword>
<comment type="caution">
    <text evidence="14">The sequence shown here is derived from an EMBL/GenBank/DDBJ whole genome shotgun (WGS) entry which is preliminary data.</text>
</comment>
<name>A0ABV6S701_9SPHN</name>
<evidence type="ECO:0000313" key="15">
    <source>
        <dbReference type="Proteomes" id="UP001589858"/>
    </source>
</evidence>
<evidence type="ECO:0000259" key="13">
    <source>
        <dbReference type="SMART" id="SM00965"/>
    </source>
</evidence>
<keyword evidence="7 11" id="KW-0798">TonB box</keyword>
<evidence type="ECO:0000256" key="7">
    <source>
        <dbReference type="ARBA" id="ARBA00023077"/>
    </source>
</evidence>
<evidence type="ECO:0000256" key="4">
    <source>
        <dbReference type="ARBA" id="ARBA00022496"/>
    </source>
</evidence>
<evidence type="ECO:0000256" key="3">
    <source>
        <dbReference type="ARBA" id="ARBA00022452"/>
    </source>
</evidence>
<dbReference type="PANTHER" id="PTHR47234">
    <property type="match status" value="1"/>
</dbReference>
<proteinExistence type="inferred from homology"/>
<gene>
    <name evidence="14" type="ORF">ACFFF8_10485</name>
</gene>
<dbReference type="PANTHER" id="PTHR47234:SF3">
    <property type="entry name" value="SECRETIN_TONB SHORT N-TERMINAL DOMAIN-CONTAINING PROTEIN"/>
    <property type="match status" value="1"/>
</dbReference>
<dbReference type="RefSeq" id="WP_267221434.1">
    <property type="nucleotide sequence ID" value="NZ_JAPCWC010000010.1"/>
</dbReference>
<evidence type="ECO:0000313" key="14">
    <source>
        <dbReference type="EMBL" id="MFC0685023.1"/>
    </source>
</evidence>
<dbReference type="SUPFAM" id="SSF56935">
    <property type="entry name" value="Porins"/>
    <property type="match status" value="1"/>
</dbReference>
<dbReference type="PROSITE" id="PS52016">
    <property type="entry name" value="TONB_DEPENDENT_REC_3"/>
    <property type="match status" value="1"/>
</dbReference>
<keyword evidence="15" id="KW-1185">Reference proteome</keyword>
<evidence type="ECO:0000256" key="9">
    <source>
        <dbReference type="ARBA" id="ARBA00023237"/>
    </source>
</evidence>
<keyword evidence="4" id="KW-0406">Ion transport</keyword>
<evidence type="ECO:0000256" key="6">
    <source>
        <dbReference type="ARBA" id="ARBA00023004"/>
    </source>
</evidence>
<dbReference type="Gene3D" id="2.170.130.10">
    <property type="entry name" value="TonB-dependent receptor, plug domain"/>
    <property type="match status" value="1"/>
</dbReference>
<dbReference type="Gene3D" id="3.55.50.30">
    <property type="match status" value="1"/>
</dbReference>
<dbReference type="SMART" id="SM00965">
    <property type="entry name" value="STN"/>
    <property type="match status" value="1"/>
</dbReference>
<organism evidence="14 15">
    <name type="scientific">Novosphingobium clariflavum</name>
    <dbReference type="NCBI Taxonomy" id="2029884"/>
    <lineage>
        <taxon>Bacteria</taxon>
        <taxon>Pseudomonadati</taxon>
        <taxon>Pseudomonadota</taxon>
        <taxon>Alphaproteobacteria</taxon>
        <taxon>Sphingomonadales</taxon>
        <taxon>Sphingomonadaceae</taxon>
        <taxon>Novosphingobium</taxon>
    </lineage>
</organism>
<sequence>MSARFRRAPLFAALLATSAVCAASATFAAPAMAAEQPAFAIPAQPLSSALTLFARQANVQIFFPSATIAAQRAPALTGRMPRQLALSRLIAGSGLAVKKDDGRTVILGLEEDRSEPAPRGSRSTLPAQEAASDIIVTGTRAQAQTVFTALSPVDTLSQQQVRATVTARLDEKLTQLVPAFIVQKLPASDGPEFIRPASLNNLSPDMTLVMVNGKRFHRSSFLNSGAQATDLAQIPSFAIGHVEVLRDGASAQYGSDAIAGVINVMFDTKPGFSAYAQGSQYSKGDGGQVQLGGRAGFALPGGGHFVVTGEFADTGATSRSRQRQDAIDFANATGIAVKDPVQRWGNPQLQTIKFAADAAEPIGEDMEIYGFGTFGKGKGWSDINWRNPATTTSVYKQTAAFPGFDVNAIYPAGFTPSEGVRYTDFQTVGGLRGGRNGDFHWDLSASLGQNATAFHLHNSINASLGPDSPLDFYLGRNIQREFNLNADGVYTLSLPVFARPVTVAFGAERRVETYKIRAGDEASYAVGPGAAYGLAAGSNGFPGFSDLQAGSWSQTSYAGYLDVTVPVTRAWSIEAALRDEDYSSFGNSFNYKVSTRYEITPALAVRGSYSTGFKAPTPAQLHSTSTSQGLDTTTLLLYTTGRLSPLNPVAQYFGATALKPETSKTATAGFVWRTGLGLSGSIDAYQIKVDNRFSVSPSHVLTDAIKADLIAQGISQAADYRTITFFTNDYDTRSRGVDFVVSYKHPLGPGTLDATGSYSYTQTRVVSSRIAQSDTTRVKYQNGLPEHNAVATITYTLGKVSLMGRLRYYGGWTDSSGNSTGDIFQDFGGIAFVDAGVTYALRPGLSMRLGAENLFNTYPAKATFQASRGLVYSRNAPYDTNGGNYYARLDVAF</sequence>
<accession>A0ABV6S701</accession>
<evidence type="ECO:0000256" key="11">
    <source>
        <dbReference type="RuleBase" id="RU003357"/>
    </source>
</evidence>
<comment type="similarity">
    <text evidence="10 11">Belongs to the TonB-dependent receptor family.</text>
</comment>
<keyword evidence="14" id="KW-0675">Receptor</keyword>
<keyword evidence="9 10" id="KW-0998">Cell outer membrane</keyword>
<dbReference type="InterPro" id="IPR012910">
    <property type="entry name" value="Plug_dom"/>
</dbReference>
<dbReference type="Proteomes" id="UP001589858">
    <property type="component" value="Unassembled WGS sequence"/>
</dbReference>
<evidence type="ECO:0000256" key="10">
    <source>
        <dbReference type="PROSITE-ProRule" id="PRU01360"/>
    </source>
</evidence>
<dbReference type="InterPro" id="IPR000531">
    <property type="entry name" value="Beta-barrel_TonB"/>
</dbReference>
<dbReference type="CDD" id="cd01347">
    <property type="entry name" value="ligand_gated_channel"/>
    <property type="match status" value="1"/>
</dbReference>
<evidence type="ECO:0000256" key="2">
    <source>
        <dbReference type="ARBA" id="ARBA00022448"/>
    </source>
</evidence>
<dbReference type="InterPro" id="IPR011662">
    <property type="entry name" value="Secretin/TonB_short_N"/>
</dbReference>
<feature type="domain" description="Secretin/TonB short N-terminal" evidence="13">
    <location>
        <begin position="59"/>
        <end position="110"/>
    </location>
</feature>
<dbReference type="InterPro" id="IPR037066">
    <property type="entry name" value="Plug_dom_sf"/>
</dbReference>
<evidence type="ECO:0000256" key="8">
    <source>
        <dbReference type="ARBA" id="ARBA00023136"/>
    </source>
</evidence>
<keyword evidence="6" id="KW-0408">Iron</keyword>
<keyword evidence="3 10" id="KW-1134">Transmembrane beta strand</keyword>
<dbReference type="InterPro" id="IPR036942">
    <property type="entry name" value="Beta-barrel_TonB_sf"/>
</dbReference>
<reference evidence="14 15" key="1">
    <citation type="submission" date="2024-09" db="EMBL/GenBank/DDBJ databases">
        <authorList>
            <person name="Sun Q."/>
            <person name="Mori K."/>
        </authorList>
    </citation>
    <scope>NUCLEOTIDE SEQUENCE [LARGE SCALE GENOMIC DNA]</scope>
    <source>
        <strain evidence="14 15">CICC 11035S</strain>
    </source>
</reference>
<dbReference type="Gene3D" id="2.40.170.20">
    <property type="entry name" value="TonB-dependent receptor, beta-barrel domain"/>
    <property type="match status" value="1"/>
</dbReference>
<dbReference type="Pfam" id="PF07715">
    <property type="entry name" value="Plug"/>
    <property type="match status" value="1"/>
</dbReference>
<keyword evidence="2 10" id="KW-0813">Transport</keyword>